<sequence length="162" mass="18694">MEKIIIWIEDRPDTVSSQIRFLRDKSFKVYAVATVNRLNDLLEQHKNEIVLIIVDIMLYSVKTLLSIDIDDAPTEEGFRAGWVIMDRLLRPESGNSDYYDVPILIVSSQIFNDDNEERLVSIAGRGGAWIEYIEKGEIDTESNITWIEKFSKTIEAKLIRSL</sequence>
<dbReference type="Proteomes" id="UP000008561">
    <property type="component" value="Chromosome"/>
</dbReference>
<gene>
    <name evidence="1" type="ordered locus">Dole_3146</name>
</gene>
<protein>
    <recommendedName>
        <fullName evidence="3">Response regulator</fullName>
    </recommendedName>
</protein>
<dbReference type="HOGENOM" id="CLU_1632740_0_0_7"/>
<proteinExistence type="predicted"/>
<keyword evidence="2" id="KW-1185">Reference proteome</keyword>
<evidence type="ECO:0000313" key="2">
    <source>
        <dbReference type="Proteomes" id="UP000008561"/>
    </source>
</evidence>
<dbReference type="EMBL" id="CP000859">
    <property type="protein sequence ID" value="ABW68949.1"/>
    <property type="molecule type" value="Genomic_DNA"/>
</dbReference>
<organism evidence="1 2">
    <name type="scientific">Desulfosudis oleivorans (strain DSM 6200 / JCM 39069 / Hxd3)</name>
    <name type="common">Desulfococcus oleovorans</name>
    <dbReference type="NCBI Taxonomy" id="96561"/>
    <lineage>
        <taxon>Bacteria</taxon>
        <taxon>Pseudomonadati</taxon>
        <taxon>Thermodesulfobacteriota</taxon>
        <taxon>Desulfobacteria</taxon>
        <taxon>Desulfobacterales</taxon>
        <taxon>Desulfosudaceae</taxon>
        <taxon>Desulfosudis</taxon>
    </lineage>
</organism>
<evidence type="ECO:0000313" key="1">
    <source>
        <dbReference type="EMBL" id="ABW68949.1"/>
    </source>
</evidence>
<dbReference type="AlphaFoldDB" id="A8ZZS7"/>
<name>A8ZZS7_DESOH</name>
<accession>A8ZZS7</accession>
<reference evidence="1 2" key="1">
    <citation type="submission" date="2007-10" db="EMBL/GenBank/DDBJ databases">
        <title>Complete sequence of Desulfococcus oleovorans Hxd3.</title>
        <authorList>
            <consortium name="US DOE Joint Genome Institute"/>
            <person name="Copeland A."/>
            <person name="Lucas S."/>
            <person name="Lapidus A."/>
            <person name="Barry K."/>
            <person name="Glavina del Rio T."/>
            <person name="Dalin E."/>
            <person name="Tice H."/>
            <person name="Pitluck S."/>
            <person name="Kiss H."/>
            <person name="Brettin T."/>
            <person name="Bruce D."/>
            <person name="Detter J.C."/>
            <person name="Han C."/>
            <person name="Schmutz J."/>
            <person name="Larimer F."/>
            <person name="Land M."/>
            <person name="Hauser L."/>
            <person name="Kyrpides N."/>
            <person name="Kim E."/>
            <person name="Wawrik B."/>
            <person name="Richardson P."/>
        </authorList>
    </citation>
    <scope>NUCLEOTIDE SEQUENCE [LARGE SCALE GENOMIC DNA]</scope>
    <source>
        <strain evidence="2">DSM 6200 / JCM 39069 / Hxd3</strain>
    </source>
</reference>
<dbReference type="KEGG" id="dol:Dole_3146"/>
<dbReference type="RefSeq" id="WP_012176559.1">
    <property type="nucleotide sequence ID" value="NC_009943.1"/>
</dbReference>
<evidence type="ECO:0008006" key="3">
    <source>
        <dbReference type="Google" id="ProtNLM"/>
    </source>
</evidence>
<dbReference type="Gene3D" id="3.40.50.2300">
    <property type="match status" value="1"/>
</dbReference>
<dbReference type="STRING" id="96561.Dole_3146"/>